<evidence type="ECO:0000313" key="8">
    <source>
        <dbReference type="EMBL" id="MBA5628884.1"/>
    </source>
</evidence>
<protein>
    <submittedName>
        <fullName evidence="8">TonB-dependent receptor</fullName>
    </submittedName>
</protein>
<feature type="signal peptide" evidence="5">
    <location>
        <begin position="1"/>
        <end position="18"/>
    </location>
</feature>
<feature type="chain" id="PRO_5032390148" evidence="5">
    <location>
        <begin position="19"/>
        <end position="957"/>
    </location>
</feature>
<dbReference type="Pfam" id="PF13620">
    <property type="entry name" value="CarboxypepD_reg"/>
    <property type="match status" value="1"/>
</dbReference>
<evidence type="ECO:0000256" key="2">
    <source>
        <dbReference type="ARBA" id="ARBA00023136"/>
    </source>
</evidence>
<keyword evidence="4" id="KW-0798">TonB box</keyword>
<accession>A0A838ZKI5</accession>
<dbReference type="Gene3D" id="2.60.40.1120">
    <property type="entry name" value="Carboxypeptidase-like, regulatory domain"/>
    <property type="match status" value="1"/>
</dbReference>
<sequence length="957" mass="107054">MKKLLSLTLALIGIFSLAQTELGTVRGTVFNESTGQNIMGVSIYVNDEQIAMTDLDGAYSLELEPGVYAITFEDFDYETFTFENVQVKAREVTVLDDAFLTSLLIGEEGDSLQNSSVNLATVVVTASVNRNSEKALVRMKKNSSVILDGVSSAKMELAGDGTAVEAAKRVTGVSIEGGKYVYVRGLGDRYSKTTLNGVDVPGLDPDRNTLQMDIFPSNLMDNIVVSKNFTADLSAEFTGGLVNIETKAFPTKRILNISYGLGITPGMTFNSDYLYYKGGDTDFLGFDNGTRDLPSMAENSDYPTPINSSPQEVRDFVNQFDKTLGGSRKPAYMNQDFSISYGDQFNLKNDNKLAVIFGLNYKNETKYFDDYKYGDYQRLASDPSQYEMVFAQTKEGEKGVNSVLLGAMGGLSYKTKKSRYSLNAMHIQNGESTAAKLYVNDNGAATGHSGYRAGEDDLMFNQRSLTNLILQGTHKSKSGDFELEWKLSPTFTKNEDPDIRKTAFTYESVDTAFYNGAGGAPTRIWRNLEEFSGVGKIDISQVYNNGLIKAGAAYTYKERDFLIRQYNMRFLGGQNWDSYDPNDVLSEENILINNIWFNSANPETNPNDFNSNSSVIAGYVSNEYKFFDRLKTIVGVRVENFRLYYSGYTQSGDYFDNSEEMNSTNFFPTANLIYEISNDINLRGGYARTIARPSFKEMSYAQIIDPISNRTFNGGLWAFGSWDGNLQETNIDNFDIRLEFFPSGDQIFSISGFYKTFKNPIELVRIITANTGNEYQPRNVGDGTVYGAEFEFKKHLGFISESLRDLSISSNVTIVKSEIEMTEEEFNSRKDFEREGENIENTRDMAGQAPYVINAGIEYLNPEMGLQTGLFYNVRGKSLSVVGTGLFPDVYAQPFNSLNFTLNQKFGKEKRTKISLQVSNILDDKVEDLFESYNAPSEIFESKRIGRTFSLGFSYDF</sequence>
<gene>
    <name evidence="8" type="ORF">HU137_03755</name>
</gene>
<dbReference type="Gene3D" id="2.170.130.10">
    <property type="entry name" value="TonB-dependent receptor, plug domain"/>
    <property type="match status" value="1"/>
</dbReference>
<dbReference type="InterPro" id="IPR036942">
    <property type="entry name" value="Beta-barrel_TonB_sf"/>
</dbReference>
<dbReference type="PANTHER" id="PTHR40980">
    <property type="entry name" value="PLUG DOMAIN-CONTAINING PROTEIN"/>
    <property type="match status" value="1"/>
</dbReference>
<reference evidence="8 9" key="1">
    <citation type="submission" date="2020-07" db="EMBL/GenBank/DDBJ databases">
        <title>Moheibacter lacus sp. nov., a member of the family Flavobacteriaceae isolated from freshwater lake sediment.</title>
        <authorList>
            <person name="Liu Y."/>
        </authorList>
    </citation>
    <scope>NUCLEOTIDE SEQUENCE [LARGE SCALE GENOMIC DNA]</scope>
    <source>
        <strain evidence="8 9">BDHS18</strain>
    </source>
</reference>
<dbReference type="InterPro" id="IPR000531">
    <property type="entry name" value="Beta-barrel_TonB"/>
</dbReference>
<comment type="similarity">
    <text evidence="4">Belongs to the TonB-dependent receptor family.</text>
</comment>
<dbReference type="GO" id="GO:0009279">
    <property type="term" value="C:cell outer membrane"/>
    <property type="evidence" value="ECO:0007669"/>
    <property type="project" value="UniProtKB-SubCell"/>
</dbReference>
<dbReference type="InterPro" id="IPR037066">
    <property type="entry name" value="Plug_dom_sf"/>
</dbReference>
<keyword evidence="2 4" id="KW-0472">Membrane</keyword>
<comment type="subcellular location">
    <subcellularLocation>
        <location evidence="1 4">Cell outer membrane</location>
    </subcellularLocation>
</comment>
<dbReference type="PANTHER" id="PTHR40980:SF5">
    <property type="entry name" value="TONB-DEPENDENT RECEPTOR"/>
    <property type="match status" value="1"/>
</dbReference>
<feature type="domain" description="TonB-dependent receptor-like beta-barrel" evidence="6">
    <location>
        <begin position="458"/>
        <end position="921"/>
    </location>
</feature>
<keyword evidence="5" id="KW-0732">Signal</keyword>
<dbReference type="SUPFAM" id="SSF56935">
    <property type="entry name" value="Porins"/>
    <property type="match status" value="1"/>
</dbReference>
<proteinExistence type="inferred from homology"/>
<evidence type="ECO:0000256" key="3">
    <source>
        <dbReference type="ARBA" id="ARBA00023237"/>
    </source>
</evidence>
<name>A0A838ZKI5_9FLAO</name>
<dbReference type="RefSeq" id="WP_182042464.1">
    <property type="nucleotide sequence ID" value="NZ_JACDZE010000001.1"/>
</dbReference>
<dbReference type="SUPFAM" id="SSF49452">
    <property type="entry name" value="Starch-binding domain-like"/>
    <property type="match status" value="1"/>
</dbReference>
<evidence type="ECO:0000259" key="6">
    <source>
        <dbReference type="Pfam" id="PF00593"/>
    </source>
</evidence>
<evidence type="ECO:0000256" key="4">
    <source>
        <dbReference type="RuleBase" id="RU003357"/>
    </source>
</evidence>
<dbReference type="EMBL" id="JACDZE010000001">
    <property type="protein sequence ID" value="MBA5628884.1"/>
    <property type="molecule type" value="Genomic_DNA"/>
</dbReference>
<evidence type="ECO:0000256" key="1">
    <source>
        <dbReference type="ARBA" id="ARBA00004442"/>
    </source>
</evidence>
<keyword evidence="8" id="KW-0675">Receptor</keyword>
<dbReference type="Pfam" id="PF00593">
    <property type="entry name" value="TonB_dep_Rec_b-barrel"/>
    <property type="match status" value="1"/>
</dbReference>
<organism evidence="8 9">
    <name type="scientific">Moheibacter lacus</name>
    <dbReference type="NCBI Taxonomy" id="2745851"/>
    <lineage>
        <taxon>Bacteria</taxon>
        <taxon>Pseudomonadati</taxon>
        <taxon>Bacteroidota</taxon>
        <taxon>Flavobacteriia</taxon>
        <taxon>Flavobacteriales</taxon>
        <taxon>Weeksellaceae</taxon>
        <taxon>Moheibacter</taxon>
    </lineage>
</organism>
<dbReference type="AlphaFoldDB" id="A0A838ZKI5"/>
<keyword evidence="3" id="KW-0998">Cell outer membrane</keyword>
<dbReference type="InterPro" id="IPR013784">
    <property type="entry name" value="Carb-bd-like_fold"/>
</dbReference>
<dbReference type="GO" id="GO:0030246">
    <property type="term" value="F:carbohydrate binding"/>
    <property type="evidence" value="ECO:0007669"/>
    <property type="project" value="InterPro"/>
</dbReference>
<dbReference type="Proteomes" id="UP000552241">
    <property type="component" value="Unassembled WGS sequence"/>
</dbReference>
<comment type="caution">
    <text evidence="8">The sequence shown here is derived from an EMBL/GenBank/DDBJ whole genome shotgun (WGS) entry which is preliminary data.</text>
</comment>
<dbReference type="Gene3D" id="2.40.170.20">
    <property type="entry name" value="TonB-dependent receptor, beta-barrel domain"/>
    <property type="match status" value="1"/>
</dbReference>
<dbReference type="Pfam" id="PF07715">
    <property type="entry name" value="Plug"/>
    <property type="match status" value="1"/>
</dbReference>
<evidence type="ECO:0000313" key="9">
    <source>
        <dbReference type="Proteomes" id="UP000552241"/>
    </source>
</evidence>
<keyword evidence="9" id="KW-1185">Reference proteome</keyword>
<feature type="domain" description="TonB-dependent receptor plug" evidence="7">
    <location>
        <begin position="144"/>
        <end position="240"/>
    </location>
</feature>
<dbReference type="InterPro" id="IPR012910">
    <property type="entry name" value="Plug_dom"/>
</dbReference>
<evidence type="ECO:0000259" key="7">
    <source>
        <dbReference type="Pfam" id="PF07715"/>
    </source>
</evidence>
<evidence type="ECO:0000256" key="5">
    <source>
        <dbReference type="SAM" id="SignalP"/>
    </source>
</evidence>